<dbReference type="GeneID" id="123073632"/>
<dbReference type="Gramene" id="TraesCS3D02G015200.1">
    <property type="protein sequence ID" value="TraesCS3D02G015200.1"/>
    <property type="gene ID" value="TraesCS3D02G015200"/>
</dbReference>
<accession>A0A3B6GKT6</accession>
<dbReference type="Gramene" id="TraesMAC3D03G01797840.1">
    <property type="protein sequence ID" value="TraesMAC3D03G01797840.1"/>
    <property type="gene ID" value="TraesMAC3D03G01797840"/>
</dbReference>
<dbReference type="Gramene" id="TraesLAC3D03G01741080.1">
    <property type="protein sequence ID" value="TraesLAC3D03G01741080.1"/>
    <property type="gene ID" value="TraesLAC3D03G01741080"/>
</dbReference>
<dbReference type="AlphaFoldDB" id="A0A3B6GKT6"/>
<evidence type="ECO:0000313" key="5">
    <source>
        <dbReference type="EnsemblPlants" id="TraesCS3D02G015200.1"/>
    </source>
</evidence>
<proteinExistence type="predicted"/>
<feature type="compositionally biased region" description="Acidic residues" evidence="3">
    <location>
        <begin position="301"/>
        <end position="320"/>
    </location>
</feature>
<feature type="region of interest" description="Disordered" evidence="3">
    <location>
        <begin position="292"/>
        <end position="340"/>
    </location>
</feature>
<dbReference type="Gramene" id="TraesCAD_scaffold_011312_01G000600.1">
    <property type="protein sequence ID" value="TraesCAD_scaffold_011312_01G000600.1"/>
    <property type="gene ID" value="TraesCAD_scaffold_011312_01G000600"/>
</dbReference>
<dbReference type="Proteomes" id="UP000019116">
    <property type="component" value="Chromosome 3D"/>
</dbReference>
<dbReference type="InterPro" id="IPR000608">
    <property type="entry name" value="UBC"/>
</dbReference>
<dbReference type="CDD" id="cd23837">
    <property type="entry name" value="UBCc_UBE2O"/>
    <property type="match status" value="1"/>
</dbReference>
<feature type="compositionally biased region" description="Polar residues" evidence="3">
    <location>
        <begin position="444"/>
        <end position="454"/>
    </location>
</feature>
<dbReference type="SMART" id="SM00212">
    <property type="entry name" value="UBCc"/>
    <property type="match status" value="1"/>
</dbReference>
<feature type="domain" description="UBC core" evidence="4">
    <location>
        <begin position="757"/>
        <end position="917"/>
    </location>
</feature>
<protein>
    <recommendedName>
        <fullName evidence="4">UBC core domain-containing protein</fullName>
    </recommendedName>
</protein>
<dbReference type="GO" id="GO:0061631">
    <property type="term" value="F:ubiquitin conjugating enzyme activity"/>
    <property type="evidence" value="ECO:0000318"/>
    <property type="project" value="GO_Central"/>
</dbReference>
<organism evidence="5">
    <name type="scientific">Triticum aestivum</name>
    <name type="common">Wheat</name>
    <dbReference type="NCBI Taxonomy" id="4565"/>
    <lineage>
        <taxon>Eukaryota</taxon>
        <taxon>Viridiplantae</taxon>
        <taxon>Streptophyta</taxon>
        <taxon>Embryophyta</taxon>
        <taxon>Tracheophyta</taxon>
        <taxon>Spermatophyta</taxon>
        <taxon>Magnoliopsida</taxon>
        <taxon>Liliopsida</taxon>
        <taxon>Poales</taxon>
        <taxon>Poaceae</taxon>
        <taxon>BOP clade</taxon>
        <taxon>Pooideae</taxon>
        <taxon>Triticodae</taxon>
        <taxon>Triticeae</taxon>
        <taxon>Triticinae</taxon>
        <taxon>Triticum</taxon>
    </lineage>
</organism>
<dbReference type="InterPro" id="IPR057734">
    <property type="entry name" value="UBE2O-like_SH3-C"/>
</dbReference>
<dbReference type="STRING" id="4565.A0A3B6GKT6"/>
<dbReference type="PROSITE" id="PS50127">
    <property type="entry name" value="UBC_2"/>
    <property type="match status" value="1"/>
</dbReference>
<dbReference type="Gene3D" id="3.10.110.10">
    <property type="entry name" value="Ubiquitin Conjugating Enzyme"/>
    <property type="match status" value="1"/>
</dbReference>
<dbReference type="InterPro" id="IPR057735">
    <property type="entry name" value="UBE2O-like_tSH3-B"/>
</dbReference>
<keyword evidence="2" id="KW-0833">Ubl conjugation pathway</keyword>
<dbReference type="PANTHER" id="PTHR46116:SF32">
    <property type="entry name" value="OS05G0153132 PROTEIN"/>
    <property type="match status" value="1"/>
</dbReference>
<dbReference type="PANTHER" id="PTHR46116">
    <property type="entry name" value="(E3-INDEPENDENT) E2 UBIQUITIN-CONJUGATING ENZYME"/>
    <property type="match status" value="1"/>
</dbReference>
<keyword evidence="6" id="KW-1185">Reference proteome</keyword>
<reference evidence="5" key="2">
    <citation type="submission" date="2018-10" db="UniProtKB">
        <authorList>
            <consortium name="EnsemblPlants"/>
        </authorList>
    </citation>
    <scope>IDENTIFICATION</scope>
</reference>
<dbReference type="InterPro" id="IPR016135">
    <property type="entry name" value="UBQ-conjugating_enzyme/RWD"/>
</dbReference>
<dbReference type="Pfam" id="PF23046">
    <property type="entry name" value="tSH3-B_UBE2O"/>
    <property type="match status" value="1"/>
</dbReference>
<evidence type="ECO:0000313" key="6">
    <source>
        <dbReference type="Proteomes" id="UP000019116"/>
    </source>
</evidence>
<evidence type="ECO:0000256" key="1">
    <source>
        <dbReference type="ARBA" id="ARBA00022679"/>
    </source>
</evidence>
<evidence type="ECO:0000256" key="2">
    <source>
        <dbReference type="ARBA" id="ARBA00022786"/>
    </source>
</evidence>
<dbReference type="OrthoDB" id="632608at2759"/>
<dbReference type="Pfam" id="PF23043">
    <property type="entry name" value="SH3-B_UBE2O"/>
    <property type="match status" value="1"/>
</dbReference>
<dbReference type="Pfam" id="PF00179">
    <property type="entry name" value="UQ_con"/>
    <property type="match status" value="1"/>
</dbReference>
<name>A0A3B6GKT6_WHEAT</name>
<reference evidence="5" key="1">
    <citation type="submission" date="2018-08" db="EMBL/GenBank/DDBJ databases">
        <authorList>
            <person name="Rossello M."/>
        </authorList>
    </citation>
    <scope>NUCLEOTIDE SEQUENCE [LARGE SCALE GENOMIC DNA]</scope>
    <source>
        <strain evidence="5">cv. Chinese Spring</strain>
    </source>
</reference>
<dbReference type="SMR" id="A0A3B6GKT6"/>
<evidence type="ECO:0000256" key="3">
    <source>
        <dbReference type="SAM" id="MobiDB-lite"/>
    </source>
</evidence>
<dbReference type="InterPro" id="IPR057733">
    <property type="entry name" value="UBE2O-like_SH3-B"/>
</dbReference>
<evidence type="ECO:0000259" key="4">
    <source>
        <dbReference type="PROSITE" id="PS50127"/>
    </source>
</evidence>
<dbReference type="Pfam" id="PF23044">
    <property type="entry name" value="SH3-C_UBE2O"/>
    <property type="match status" value="1"/>
</dbReference>
<keyword evidence="1" id="KW-0808">Transferase</keyword>
<dbReference type="SUPFAM" id="SSF54495">
    <property type="entry name" value="UBC-like"/>
    <property type="match status" value="1"/>
</dbReference>
<dbReference type="Gramene" id="TraesCS3D03G0028600.1">
    <property type="protein sequence ID" value="TraesCS3D03G0028600.1.CDS"/>
    <property type="gene ID" value="TraesCS3D03G0028600"/>
</dbReference>
<dbReference type="RefSeq" id="XP_044352635.1">
    <property type="nucleotide sequence ID" value="XM_044496700.1"/>
</dbReference>
<sequence length="1000" mass="111461">MDVVPTAPSPNIYRLDLVSFGRMVLDRGLVLPDAKVGNIYLPVDKFKLLRIDDCIVRKSVSDIKVMDRSHLYTGQVVASASDMEGQLGVITGVNTLLNLAKLDNNGMATKIIKGVSPSGLRRVRSLNLGDFVVSGPWLGRVVEVSIDIDVLFADGAICRVTDAEAVSKNLERVTDSYTMVSMHRHQMNSRFHQGQHVIGSDACSVFKAARWLNGYWHPQREIGRIMKVETSGVLVYWVASMHCGTDKELVEASAPPAYQNPDDLTFFCASYNCCWGLADRCFFLETSSTEGDAISVPDQHNDDDDNEEEDEDEDEEEEEQYSACSQDNQDECEASTSQVVPPTKQNDVRFYRKQLRKVRFEGHRWGKHLQAMRHVEVEFPMVVANTCTTVDVLWQDGTRQHGRPSATLVPFGIVNEQEFFPGQHVVANVLPTNAAVDATGDPNDMTTTSVNNDNIAPGTRPMQRVGIVKSLQYEDQTVCVSWFKKRRHLDEVKEVECDDTVSAYDLKIDSSHSAYYGDIVIRLLPSGSTDNGESIPLLQGNKKENGVDADLSWVGRVVELPNGHVQVKWGDGSMSTVLPHEIAVIKDKHYMELWLEMGDWVEDDGTDDAPEETAAANTEINLQNLDNDVDGVNLAMSRASLLGFSFQSFLQLTSDVVARGKGYLMNWWPWSSSLPSSELPAHTNDDSIGGAAMETSDAAIDVTSHGFAEGMKDADATCFCDEPFCFPCFDVLQISPLDHHYLDSTDKEMQGPSRGKTWAKTVQKEWKILENGLPETIYVRAFEDRMDLLRVVMVGASGTPYHHGLFFFDLQLPPSYPDAPPQVYYHSFGLRLNPNLYECGTVCLSLLNTFGGEDTEVWSPATSSLLQVVVSIQGLVLNDQPYYNEAGYETLVGKPEGHRNALPYNENAYLLTLRTMQHLLCRPPRGFEEFVKEHFRRRGRFVLRTCNAWLQENVVDDADTTEATRKHPCSTGLRLALTNVAPSLVAAFAKLGVEGCEEFH</sequence>
<dbReference type="Gramene" id="TraesPARA_EIv1.0_1053890.1">
    <property type="protein sequence ID" value="TraesPARA_EIv1.0_1053890.1.CDS"/>
    <property type="gene ID" value="TraesPARA_EIv1.0_1053890"/>
</dbReference>
<dbReference type="EnsemblPlants" id="TraesCS3D02G015200.1">
    <property type="protein sequence ID" value="TraesCS3D02G015200.1"/>
    <property type="gene ID" value="TraesCS3D02G015200"/>
</dbReference>
<gene>
    <name evidence="5" type="primary">LOC123073632</name>
</gene>
<feature type="region of interest" description="Disordered" evidence="3">
    <location>
        <begin position="437"/>
        <end position="458"/>
    </location>
</feature>